<dbReference type="STRING" id="698762.SAMN00808754_0553"/>
<evidence type="ECO:0000256" key="3">
    <source>
        <dbReference type="ARBA" id="ARBA00022827"/>
    </source>
</evidence>
<accession>A0A1W1VFJ7</accession>
<evidence type="ECO:0000259" key="5">
    <source>
        <dbReference type="Pfam" id="PF18267"/>
    </source>
</evidence>
<evidence type="ECO:0000313" key="6">
    <source>
        <dbReference type="EMBL" id="SMB91990.1"/>
    </source>
</evidence>
<reference evidence="6 7" key="1">
    <citation type="submission" date="2017-04" db="EMBL/GenBank/DDBJ databases">
        <authorList>
            <person name="Afonso C.L."/>
            <person name="Miller P.J."/>
            <person name="Scott M.A."/>
            <person name="Spackman E."/>
            <person name="Goraichik I."/>
            <person name="Dimitrov K.M."/>
            <person name="Suarez D.L."/>
            <person name="Swayne D.E."/>
        </authorList>
    </citation>
    <scope>NUCLEOTIDE SEQUENCE [LARGE SCALE GENOMIC DNA]</scope>
    <source>
        <strain evidence="6 7">ToBE</strain>
    </source>
</reference>
<dbReference type="InterPro" id="IPR050260">
    <property type="entry name" value="FAD-bd_OxRdtase"/>
</dbReference>
<dbReference type="AlphaFoldDB" id="A0A1W1VFJ7"/>
<keyword evidence="3" id="KW-0274">FAD</keyword>
<dbReference type="SUPFAM" id="SSF51905">
    <property type="entry name" value="FAD/NAD(P)-binding domain"/>
    <property type="match status" value="2"/>
</dbReference>
<sequence>MRYLIIGNSAAGVTAAEAIRKMDKKGEIAIVSDEPYPAYSRIFITNILAGTASLENILMRPPDFYEKFKIKAILGQKVIQVDPLSHEAYLEKGDVLSFDRLLLATGASPQLPPVPGSHLLGVTGMRTLADALEVAKRLEDSPGLPVAVIGGGLVSLKSTEALINRGAKIILVVKSTQILSQMLDERAASIIQRRMLDAGIKVMLGYDLVAYEGEKELEAVYLDNGEKIVARLAIVAKGVVPNLELAKGMGLQVNRGIMVNPYQETSQEGIYAAGDVAETYDPVRRQGTVNAMWPNAVFQGEAAGLNMAGLRVPARTGTRVNAASFFGLQAASVGRIRPLEGDEEVTVVDRGNNYHKLIFREESLVGAVLVGDIRNIGYYRWLIAEQRSASSLRQELGRKIYNFSACWARVTPLRCSI</sequence>
<organism evidence="6 7">
    <name type="scientific">Thermanaeromonas toyohensis ToBE</name>
    <dbReference type="NCBI Taxonomy" id="698762"/>
    <lineage>
        <taxon>Bacteria</taxon>
        <taxon>Bacillati</taxon>
        <taxon>Bacillota</taxon>
        <taxon>Clostridia</taxon>
        <taxon>Neomoorellales</taxon>
        <taxon>Neomoorellaceae</taxon>
        <taxon>Thermanaeromonas</taxon>
    </lineage>
</organism>
<gene>
    <name evidence="6" type="ORF">SAMN00808754_0553</name>
</gene>
<dbReference type="Pfam" id="PF18267">
    <property type="entry name" value="Rubredoxin_C"/>
    <property type="match status" value="1"/>
</dbReference>
<dbReference type="Proteomes" id="UP000192569">
    <property type="component" value="Chromosome I"/>
</dbReference>
<dbReference type="OrthoDB" id="9807946at2"/>
<name>A0A1W1VFJ7_9FIRM</name>
<dbReference type="Gene3D" id="3.30.390.30">
    <property type="match status" value="1"/>
</dbReference>
<dbReference type="PANTHER" id="PTHR43429:SF3">
    <property type="entry name" value="NITRITE REDUCTASE [NAD(P)H]"/>
    <property type="match status" value="1"/>
</dbReference>
<evidence type="ECO:0000256" key="1">
    <source>
        <dbReference type="ARBA" id="ARBA00001974"/>
    </source>
</evidence>
<dbReference type="PRINTS" id="PR00368">
    <property type="entry name" value="FADPNR"/>
</dbReference>
<evidence type="ECO:0000256" key="2">
    <source>
        <dbReference type="ARBA" id="ARBA00022630"/>
    </source>
</evidence>
<keyword evidence="2" id="KW-0285">Flavoprotein</keyword>
<comment type="cofactor">
    <cofactor evidence="1">
        <name>FAD</name>
        <dbReference type="ChEBI" id="CHEBI:57692"/>
    </cofactor>
</comment>
<dbReference type="RefSeq" id="WP_084663820.1">
    <property type="nucleotide sequence ID" value="NZ_LT838272.1"/>
</dbReference>
<evidence type="ECO:0000259" key="4">
    <source>
        <dbReference type="Pfam" id="PF07992"/>
    </source>
</evidence>
<feature type="domain" description="FAD/NAD(P)-binding" evidence="4">
    <location>
        <begin position="2"/>
        <end position="300"/>
    </location>
</feature>
<dbReference type="Pfam" id="PF07992">
    <property type="entry name" value="Pyr_redox_2"/>
    <property type="match status" value="1"/>
</dbReference>
<dbReference type="PANTHER" id="PTHR43429">
    <property type="entry name" value="PYRIDINE NUCLEOTIDE-DISULFIDE OXIDOREDUCTASE DOMAIN-CONTAINING"/>
    <property type="match status" value="1"/>
</dbReference>
<dbReference type="PRINTS" id="PR00469">
    <property type="entry name" value="PNDRDTASEII"/>
</dbReference>
<dbReference type="GO" id="GO:0016491">
    <property type="term" value="F:oxidoreductase activity"/>
    <property type="evidence" value="ECO:0007669"/>
    <property type="project" value="InterPro"/>
</dbReference>
<dbReference type="InterPro" id="IPR023753">
    <property type="entry name" value="FAD/NAD-binding_dom"/>
</dbReference>
<feature type="domain" description="NADH-rubredoxin oxidoreductase C-terminal" evidence="5">
    <location>
        <begin position="325"/>
        <end position="385"/>
    </location>
</feature>
<protein>
    <submittedName>
        <fullName evidence="6">Pyridine nucleotide-disulphide oxidoreductase</fullName>
    </submittedName>
</protein>
<keyword evidence="7" id="KW-1185">Reference proteome</keyword>
<dbReference type="InterPro" id="IPR036188">
    <property type="entry name" value="FAD/NAD-bd_sf"/>
</dbReference>
<dbReference type="EMBL" id="LT838272">
    <property type="protein sequence ID" value="SMB91990.1"/>
    <property type="molecule type" value="Genomic_DNA"/>
</dbReference>
<dbReference type="InterPro" id="IPR041575">
    <property type="entry name" value="Rubredoxin_C"/>
</dbReference>
<proteinExistence type="predicted"/>
<dbReference type="Gene3D" id="3.50.50.60">
    <property type="entry name" value="FAD/NAD(P)-binding domain"/>
    <property type="match status" value="2"/>
</dbReference>
<evidence type="ECO:0000313" key="7">
    <source>
        <dbReference type="Proteomes" id="UP000192569"/>
    </source>
</evidence>
<dbReference type="InterPro" id="IPR016156">
    <property type="entry name" value="FAD/NAD-linked_Rdtase_dimer_sf"/>
</dbReference>